<evidence type="ECO:0000313" key="10">
    <source>
        <dbReference type="Proteomes" id="UP000262954"/>
    </source>
</evidence>
<sequence length="624" mass="70327">MYNSKNRFKMKKTAYLLLSVLCFGLVSCEDYLDTDSASYLSPDIVYNSIAYTDQAILGIYAQLPQDQIYGSRLQFTYGSGSDCDTYGTSNPTDTKNSGLANYNGTSDNTAISKEWDAIYKTIEMASVAIDGIRNSELLKSGTVDEQAQMREYLGEALTLRALLYFEVVRNFGDVPFKDEPTNSDGSNIYLPATDRDEIYEHIIADAEEAAGYLPWLESSANVERVSKGFAYGLAARMSLACAGYSMRNLPGFPLKTPDFSVQKSYYERALKNCNAIIKDPNNPHGLEDTFAKVFDNQTQQKYGEKSEDLFEVGLGLGLSGEVGYTSGVRFYQSAIYGRNNSVQVVTNAYYLYSFDRDDMRRDVTIAPYNYNKSGTEKEEMFSNLYEFTFAKWDVRNLKAYITQNKEATNKLMTGINWCIMRYSDVLLMAAEANVWLAENGGDGNLGEARAYVKEVRRRNFSDALQATKVDAYVDNASDLMQVIKDERMFEFGGEAIRKFDLIRWGELSQKVAEYRTTLKQMYAGEYEITLPELVYFKYNSDGSTIDKSSVDYFGENGVPEGVEGKDWDSVNWFKKKDTDIAKASDKIDAILGGLDKVYYCRHLFPIHESTISSSQGKLSNSYGF</sequence>
<keyword evidence="5" id="KW-0998">Cell outer membrane</keyword>
<keyword evidence="4" id="KW-0472">Membrane</keyword>
<organism evidence="9 10">
    <name type="scientific">Coprobacter fastidiosus</name>
    <dbReference type="NCBI Taxonomy" id="1099853"/>
    <lineage>
        <taxon>Bacteria</taxon>
        <taxon>Pseudomonadati</taxon>
        <taxon>Bacteroidota</taxon>
        <taxon>Bacteroidia</taxon>
        <taxon>Bacteroidales</taxon>
        <taxon>Barnesiellaceae</taxon>
        <taxon>Coprobacter</taxon>
    </lineage>
</organism>
<comment type="caution">
    <text evidence="9">The sequence shown here is derived from an EMBL/GenBank/DDBJ whole genome shotgun (WGS) entry which is preliminary data.</text>
</comment>
<proteinExistence type="inferred from homology"/>
<feature type="chain" id="PRO_5030062719" evidence="6">
    <location>
        <begin position="29"/>
        <end position="624"/>
    </location>
</feature>
<dbReference type="AlphaFoldDB" id="A0A316QZR2"/>
<protein>
    <submittedName>
        <fullName evidence="9">RagB/SusD family nutrient uptake outer membrane protein</fullName>
    </submittedName>
</protein>
<dbReference type="PROSITE" id="PS51257">
    <property type="entry name" value="PROKAR_LIPOPROTEIN"/>
    <property type="match status" value="1"/>
</dbReference>
<comment type="subcellular location">
    <subcellularLocation>
        <location evidence="1">Cell outer membrane</location>
    </subcellularLocation>
</comment>
<dbReference type="InterPro" id="IPR012944">
    <property type="entry name" value="SusD_RagB_dom"/>
</dbReference>
<comment type="similarity">
    <text evidence="2">Belongs to the SusD family.</text>
</comment>
<dbReference type="InterPro" id="IPR011990">
    <property type="entry name" value="TPR-like_helical_dom_sf"/>
</dbReference>
<evidence type="ECO:0000256" key="6">
    <source>
        <dbReference type="SAM" id="SignalP"/>
    </source>
</evidence>
<evidence type="ECO:0000259" key="7">
    <source>
        <dbReference type="Pfam" id="PF07980"/>
    </source>
</evidence>
<dbReference type="Gene3D" id="1.25.40.390">
    <property type="match status" value="1"/>
</dbReference>
<evidence type="ECO:0000256" key="3">
    <source>
        <dbReference type="ARBA" id="ARBA00022729"/>
    </source>
</evidence>
<evidence type="ECO:0000256" key="2">
    <source>
        <dbReference type="ARBA" id="ARBA00006275"/>
    </source>
</evidence>
<evidence type="ECO:0000259" key="8">
    <source>
        <dbReference type="Pfam" id="PF14322"/>
    </source>
</evidence>
<reference evidence="9 10" key="1">
    <citation type="journal article" date="2018" name="Nat. Biotechnol.">
        <title>A standardized bacterial taxonomy based on genome phylogeny substantially revises the tree of life.</title>
        <authorList>
            <person name="Parks D.H."/>
            <person name="Chuvochina M."/>
            <person name="Waite D.W."/>
            <person name="Rinke C."/>
            <person name="Skarshewski A."/>
            <person name="Chaumeil P.A."/>
            <person name="Hugenholtz P."/>
        </authorList>
    </citation>
    <scope>NUCLEOTIDE SEQUENCE [LARGE SCALE GENOMIC DNA]</scope>
    <source>
        <strain evidence="9">UBA11482</strain>
    </source>
</reference>
<feature type="domain" description="RagB/SusD" evidence="7">
    <location>
        <begin position="358"/>
        <end position="526"/>
    </location>
</feature>
<keyword evidence="3 6" id="KW-0732">Signal</keyword>
<evidence type="ECO:0000256" key="1">
    <source>
        <dbReference type="ARBA" id="ARBA00004442"/>
    </source>
</evidence>
<gene>
    <name evidence="9" type="ORF">DDY73_08890</name>
</gene>
<dbReference type="Pfam" id="PF14322">
    <property type="entry name" value="SusD-like_3"/>
    <property type="match status" value="1"/>
</dbReference>
<evidence type="ECO:0000313" key="9">
    <source>
        <dbReference type="EMBL" id="HBJ09108.1"/>
    </source>
</evidence>
<dbReference type="GO" id="GO:0009279">
    <property type="term" value="C:cell outer membrane"/>
    <property type="evidence" value="ECO:0007669"/>
    <property type="project" value="UniProtKB-SubCell"/>
</dbReference>
<dbReference type="Proteomes" id="UP000262954">
    <property type="component" value="Unassembled WGS sequence"/>
</dbReference>
<evidence type="ECO:0000256" key="5">
    <source>
        <dbReference type="ARBA" id="ARBA00023237"/>
    </source>
</evidence>
<name>A0A316QZR2_9BACT</name>
<feature type="signal peptide" evidence="6">
    <location>
        <begin position="1"/>
        <end position="28"/>
    </location>
</feature>
<dbReference type="SUPFAM" id="SSF48452">
    <property type="entry name" value="TPR-like"/>
    <property type="match status" value="1"/>
</dbReference>
<accession>A0A316QZR2</accession>
<dbReference type="EMBL" id="DNWC01000118">
    <property type="protein sequence ID" value="HBJ09108.1"/>
    <property type="molecule type" value="Genomic_DNA"/>
</dbReference>
<dbReference type="InterPro" id="IPR033985">
    <property type="entry name" value="SusD-like_N"/>
</dbReference>
<evidence type="ECO:0000256" key="4">
    <source>
        <dbReference type="ARBA" id="ARBA00023136"/>
    </source>
</evidence>
<dbReference type="Pfam" id="PF07980">
    <property type="entry name" value="SusD_RagB"/>
    <property type="match status" value="1"/>
</dbReference>
<feature type="domain" description="SusD-like N-terminal" evidence="8">
    <location>
        <begin position="30"/>
        <end position="239"/>
    </location>
</feature>